<evidence type="ECO:0000313" key="1">
    <source>
        <dbReference type="EMBL" id="HIT36973.1"/>
    </source>
</evidence>
<dbReference type="InterPro" id="IPR011990">
    <property type="entry name" value="TPR-like_helical_dom_sf"/>
</dbReference>
<accession>A0A9D1KA90</accession>
<proteinExistence type="predicted"/>
<dbReference type="Proteomes" id="UP000886833">
    <property type="component" value="Unassembled WGS sequence"/>
</dbReference>
<dbReference type="SUPFAM" id="SSF48452">
    <property type="entry name" value="TPR-like"/>
    <property type="match status" value="1"/>
</dbReference>
<organism evidence="1 2">
    <name type="scientific">Candidatus Onthousia faecipullorum</name>
    <dbReference type="NCBI Taxonomy" id="2840887"/>
    <lineage>
        <taxon>Bacteria</taxon>
        <taxon>Bacillati</taxon>
        <taxon>Bacillota</taxon>
        <taxon>Bacilli</taxon>
        <taxon>Candidatus Onthousia</taxon>
    </lineage>
</organism>
<reference evidence="1" key="1">
    <citation type="submission" date="2020-10" db="EMBL/GenBank/DDBJ databases">
        <authorList>
            <person name="Gilroy R."/>
        </authorList>
    </citation>
    <scope>NUCLEOTIDE SEQUENCE</scope>
    <source>
        <strain evidence="1">CHK195-26880</strain>
    </source>
</reference>
<evidence type="ECO:0000313" key="2">
    <source>
        <dbReference type="Proteomes" id="UP000886833"/>
    </source>
</evidence>
<protein>
    <submittedName>
        <fullName evidence="1">Type IV toxin-antitoxin system AbiEi family antitoxin domain-containing protein</fullName>
    </submittedName>
</protein>
<gene>
    <name evidence="1" type="ORF">IAB59_00660</name>
</gene>
<sequence length="541" mass="64439">MKDLDKIFNLETITRKDLKVEGFSDYEIKKMVLEGVIEKTGRGIYKSNKEKDSLENLVISFNNHDSEEVARIYDKLSDKDKYNGDILKLILVSLARIESILNKGYQLQNNDTILEKKAELEKPDKDIDSIEDNISLEPIEENREDVKDAEVLEIPKEVECDFDIELFLDNLYCEYRKAIEDENYYRARDILLEYNYYCREYDVADDCFHELFTLTNKISSLELDIEEKDAISFFIREIRSNFINGRLKSDGETVKKMLNEFKKLPSSNNIYYYHRYKADYLMNISSYSGSIKEYEKAIEINPYNKHDYYKLALLHYICMKSKNEFKKTLKLMDDFTYYSGNKFTPNQLSLLANIYVFNFMGDRAIEILENVEQFDEEYKRKFFKQFSLSYMKKYDTLKRMQYSNIENEKDFAYSFFESDYLDIFTKYALIYSDNFDDVFNERENSHQQELEVAETIIDSNSITRLSDLDKYFLELDLTKEDKINIMLDIAVYLTEKGYYNKASKYLKIIEKIKNKPNDIKEKLNETKSKVKIRKTANKNRS</sequence>
<dbReference type="EMBL" id="DVKQ01000006">
    <property type="protein sequence ID" value="HIT36973.1"/>
    <property type="molecule type" value="Genomic_DNA"/>
</dbReference>
<reference evidence="1" key="2">
    <citation type="journal article" date="2021" name="PeerJ">
        <title>Extensive microbial diversity within the chicken gut microbiome revealed by metagenomics and culture.</title>
        <authorList>
            <person name="Gilroy R."/>
            <person name="Ravi A."/>
            <person name="Getino M."/>
            <person name="Pursley I."/>
            <person name="Horton D.L."/>
            <person name="Alikhan N.F."/>
            <person name="Baker D."/>
            <person name="Gharbi K."/>
            <person name="Hall N."/>
            <person name="Watson M."/>
            <person name="Adriaenssens E.M."/>
            <person name="Foster-Nyarko E."/>
            <person name="Jarju S."/>
            <person name="Secka A."/>
            <person name="Antonio M."/>
            <person name="Oren A."/>
            <person name="Chaudhuri R.R."/>
            <person name="La Ragione R."/>
            <person name="Hildebrand F."/>
            <person name="Pallen M.J."/>
        </authorList>
    </citation>
    <scope>NUCLEOTIDE SEQUENCE</scope>
    <source>
        <strain evidence="1">CHK195-26880</strain>
    </source>
</reference>
<comment type="caution">
    <text evidence="1">The sequence shown here is derived from an EMBL/GenBank/DDBJ whole genome shotgun (WGS) entry which is preliminary data.</text>
</comment>
<name>A0A9D1KA90_9FIRM</name>
<dbReference type="Gene3D" id="1.25.40.10">
    <property type="entry name" value="Tetratricopeptide repeat domain"/>
    <property type="match status" value="1"/>
</dbReference>
<dbReference type="AlphaFoldDB" id="A0A9D1KA90"/>